<dbReference type="AlphaFoldDB" id="A0A0C4MVM1"/>
<dbReference type="GO" id="GO:0008270">
    <property type="term" value="F:zinc ion binding"/>
    <property type="evidence" value="ECO:0007669"/>
    <property type="project" value="UniProtKB-KW"/>
</dbReference>
<dbReference type="PROSITE" id="PS50853">
    <property type="entry name" value="FN3"/>
    <property type="match status" value="1"/>
</dbReference>
<evidence type="ECO:0000256" key="6">
    <source>
        <dbReference type="SAM" id="MobiDB-lite"/>
    </source>
</evidence>
<accession>A0A0C4MVM1</accession>
<sequence>MEPNFSGFVIDPAKCSELSLEEKRGLVHELSCWADNAPEILQSFSRRELIQLICAELGKERKYTGVTKPKMIAHLLRLVSEKKNGKKVEVGIKKKRKKEISLQFTDHTAQVHSQISKSEEIKTLVCQNLACRATLNQCDKYCKRCSCCICYQFDDNKDPSLWLVCSSDAPYCGESCGMSCHLKCALKSEKAGISRHGHYTKLDGSFYCVCCGKVNWLIGSWRKQLQVAKEARRVDILCDRLSLSQKILKGTEQYKELHNIVNEAVKKLKKELGPLDKVSLVMARGIVNRLACGAEVQKLCALAVDALDAMLSGTFQGLVDTGHPKILGPQSFQIHFEDISPTSLVVSLQFKDESFEETIIGCTLWHQSSNSSDYPQDPTFIIQRPETKCKISGLTPSTEYLFKASPFSSTKELGKWEARCSTLKSPKKDQEIQSDSQKGSTNTSDNNQAPNLKNVVTPLVDTPSNANKEKVDERQYEYCVKVVRWLECEGYMEKEFRVKFLTWFSLKATARERRVVSAFIDVLIDEPESLVAQLADAFMDGICTREEVARKGLCTRLFS</sequence>
<dbReference type="InterPro" id="IPR013783">
    <property type="entry name" value="Ig-like_fold"/>
</dbReference>
<dbReference type="PANTHER" id="PTHR46286">
    <property type="entry name" value="VIN3-LIKE PROTEIN 2-RELATED"/>
    <property type="match status" value="1"/>
</dbReference>
<comment type="subcellular location">
    <subcellularLocation>
        <location evidence="1">Nucleus</location>
    </subcellularLocation>
</comment>
<dbReference type="InterPro" id="IPR036116">
    <property type="entry name" value="FN3_sf"/>
</dbReference>
<evidence type="ECO:0000256" key="1">
    <source>
        <dbReference type="ARBA" id="ARBA00004123"/>
    </source>
</evidence>
<keyword evidence="2" id="KW-0479">Metal-binding</keyword>
<dbReference type="InterPro" id="IPR058585">
    <property type="entry name" value="Fn3_VIN3"/>
</dbReference>
<dbReference type="EMBL" id="KJ472789">
    <property type="protein sequence ID" value="AIN76719.1"/>
    <property type="molecule type" value="mRNA"/>
</dbReference>
<name>A0A0C4MVM1_AGAPR</name>
<protein>
    <submittedName>
        <fullName evidence="8">Vernalization insensitive 3</fullName>
    </submittedName>
</protein>
<evidence type="ECO:0000256" key="5">
    <source>
        <dbReference type="ARBA" id="ARBA00023242"/>
    </source>
</evidence>
<dbReference type="PANTHER" id="PTHR46286:SF6">
    <property type="entry name" value="OS08G0220600 PROTEIN"/>
    <property type="match status" value="1"/>
</dbReference>
<reference evidence="8" key="1">
    <citation type="submission" date="2014-02" db="EMBL/GenBank/DDBJ databases">
        <title>Cloning and expression of ApVIN3 gene from Agapanthus praecox.</title>
        <authorList>
            <person name="Shi Y.B."/>
            <person name="Zhang D."/>
            <person name="Zhuo L.H."/>
            <person name="Wang L."/>
            <person name="Yue J.H."/>
        </authorList>
    </citation>
    <scope>NUCLEOTIDE SEQUENCE</scope>
    <source>
        <tissue evidence="8">Leaf</tissue>
    </source>
</reference>
<evidence type="ECO:0000256" key="3">
    <source>
        <dbReference type="ARBA" id="ARBA00022771"/>
    </source>
</evidence>
<evidence type="ECO:0000256" key="4">
    <source>
        <dbReference type="ARBA" id="ARBA00022833"/>
    </source>
</evidence>
<dbReference type="InterPro" id="IPR032881">
    <property type="entry name" value="Oberon-like_PHD"/>
</dbReference>
<feature type="region of interest" description="Disordered" evidence="6">
    <location>
        <begin position="422"/>
        <end position="464"/>
    </location>
</feature>
<dbReference type="CDD" id="cd00063">
    <property type="entry name" value="FN3"/>
    <property type="match status" value="1"/>
</dbReference>
<dbReference type="CDD" id="cd15521">
    <property type="entry name" value="PHD_VIN3_plant"/>
    <property type="match status" value="1"/>
</dbReference>
<dbReference type="GO" id="GO:0005634">
    <property type="term" value="C:nucleus"/>
    <property type="evidence" value="ECO:0007669"/>
    <property type="project" value="UniProtKB-SubCell"/>
</dbReference>
<dbReference type="Pfam" id="PF23380">
    <property type="entry name" value="VIN3_C"/>
    <property type="match status" value="1"/>
</dbReference>
<keyword evidence="4" id="KW-0862">Zinc</keyword>
<feature type="compositionally biased region" description="Polar residues" evidence="6">
    <location>
        <begin position="433"/>
        <end position="451"/>
    </location>
</feature>
<dbReference type="InterPro" id="IPR003961">
    <property type="entry name" value="FN3_dom"/>
</dbReference>
<evidence type="ECO:0000259" key="7">
    <source>
        <dbReference type="PROSITE" id="PS50853"/>
    </source>
</evidence>
<dbReference type="Pfam" id="PF23376">
    <property type="entry name" value="Fn3_VIN3"/>
    <property type="match status" value="1"/>
</dbReference>
<gene>
    <name evidence="8" type="primary">VIN3</name>
</gene>
<keyword evidence="5" id="KW-0539">Nucleus</keyword>
<dbReference type="SUPFAM" id="SSF49265">
    <property type="entry name" value="Fibronectin type III"/>
    <property type="match status" value="1"/>
</dbReference>
<dbReference type="InterPro" id="IPR056990">
    <property type="entry name" value="VIN3-like_C"/>
</dbReference>
<dbReference type="GO" id="GO:0010048">
    <property type="term" value="P:vernalization response"/>
    <property type="evidence" value="ECO:0007669"/>
    <property type="project" value="InterPro"/>
</dbReference>
<evidence type="ECO:0000256" key="2">
    <source>
        <dbReference type="ARBA" id="ARBA00022723"/>
    </source>
</evidence>
<evidence type="ECO:0000313" key="8">
    <source>
        <dbReference type="EMBL" id="AIN76719.1"/>
    </source>
</evidence>
<dbReference type="GO" id="GO:0040029">
    <property type="term" value="P:epigenetic regulation of gene expression"/>
    <property type="evidence" value="ECO:0007669"/>
    <property type="project" value="InterPro"/>
</dbReference>
<dbReference type="Gene3D" id="2.60.40.10">
    <property type="entry name" value="Immunoglobulins"/>
    <property type="match status" value="1"/>
</dbReference>
<dbReference type="Pfam" id="PF07227">
    <property type="entry name" value="PHD_Oberon"/>
    <property type="match status" value="1"/>
</dbReference>
<dbReference type="InterPro" id="IPR044514">
    <property type="entry name" value="VIN3-like"/>
</dbReference>
<organism evidence="8">
    <name type="scientific">Agapanthus praecox subsp. orientalis</name>
    <dbReference type="NCBI Taxonomy" id="547170"/>
    <lineage>
        <taxon>Eukaryota</taxon>
        <taxon>Viridiplantae</taxon>
        <taxon>Streptophyta</taxon>
        <taxon>Embryophyta</taxon>
        <taxon>Tracheophyta</taxon>
        <taxon>Spermatophyta</taxon>
        <taxon>Magnoliopsida</taxon>
        <taxon>Liliopsida</taxon>
        <taxon>Asparagales</taxon>
        <taxon>Amaryllidaceae</taxon>
        <taxon>Agapanthoideae</taxon>
        <taxon>Agapanthus</taxon>
    </lineage>
</organism>
<keyword evidence="3" id="KW-0863">Zinc-finger</keyword>
<proteinExistence type="evidence at transcript level"/>
<feature type="domain" description="Fibronectin type-III" evidence="7">
    <location>
        <begin position="328"/>
        <end position="428"/>
    </location>
</feature>